<protein>
    <submittedName>
        <fullName evidence="1">Uncharacterized protein</fullName>
    </submittedName>
</protein>
<evidence type="ECO:0000313" key="1">
    <source>
        <dbReference type="EMBL" id="KAH7863081.1"/>
    </source>
</evidence>
<organism evidence="1 2">
    <name type="scientific">Vaccinium darrowii</name>
    <dbReference type="NCBI Taxonomy" id="229202"/>
    <lineage>
        <taxon>Eukaryota</taxon>
        <taxon>Viridiplantae</taxon>
        <taxon>Streptophyta</taxon>
        <taxon>Embryophyta</taxon>
        <taxon>Tracheophyta</taxon>
        <taxon>Spermatophyta</taxon>
        <taxon>Magnoliopsida</taxon>
        <taxon>eudicotyledons</taxon>
        <taxon>Gunneridae</taxon>
        <taxon>Pentapetalae</taxon>
        <taxon>asterids</taxon>
        <taxon>Ericales</taxon>
        <taxon>Ericaceae</taxon>
        <taxon>Vaccinioideae</taxon>
        <taxon>Vaccinieae</taxon>
        <taxon>Vaccinium</taxon>
    </lineage>
</organism>
<proteinExistence type="predicted"/>
<sequence length="209" mass="23327">MEKANRRGDKLKWDSCSGTGSTSTTNMSFERDKTSGCTTGYTWPQRNYPCAFCKKQFKSAQALGGHMNVHRRERAQLRSLVHSPNSTLLDHYPNPNPKPSFFAPSLVSLSSPKSSSGCIDEEKNVLKVPHYSQEVDHQRKKLLRNGSFLGFGKLKSFTAQEEEEDDGAMVLKKKEKIDRLELGMGLGLGLGLVGDEKEDLDLELRLGFS</sequence>
<gene>
    <name evidence="1" type="ORF">Vadar_013103</name>
</gene>
<reference evidence="1 2" key="1">
    <citation type="journal article" date="2021" name="Hortic Res">
        <title>High-quality reference genome and annotation aids understanding of berry development for evergreen blueberry (Vaccinium darrowii).</title>
        <authorList>
            <person name="Yu J."/>
            <person name="Hulse-Kemp A.M."/>
            <person name="Babiker E."/>
            <person name="Staton M."/>
        </authorList>
    </citation>
    <scope>NUCLEOTIDE SEQUENCE [LARGE SCALE GENOMIC DNA]</scope>
    <source>
        <strain evidence="2">cv. NJ 8807/NJ 8810</strain>
        <tissue evidence="1">Young leaf</tissue>
    </source>
</reference>
<comment type="caution">
    <text evidence="1">The sequence shown here is derived from an EMBL/GenBank/DDBJ whole genome shotgun (WGS) entry which is preliminary data.</text>
</comment>
<dbReference type="EMBL" id="CM037162">
    <property type="protein sequence ID" value="KAH7863081.1"/>
    <property type="molecule type" value="Genomic_DNA"/>
</dbReference>
<name>A0ACB7ZBF9_9ERIC</name>
<evidence type="ECO:0000313" key="2">
    <source>
        <dbReference type="Proteomes" id="UP000828048"/>
    </source>
</evidence>
<keyword evidence="2" id="KW-1185">Reference proteome</keyword>
<dbReference type="Proteomes" id="UP000828048">
    <property type="component" value="Chromosome 12"/>
</dbReference>
<accession>A0ACB7ZBF9</accession>